<dbReference type="Gene3D" id="3.40.50.1240">
    <property type="entry name" value="Phosphoglycerate mutase-like"/>
    <property type="match status" value="1"/>
</dbReference>
<dbReference type="Proteomes" id="UP000642571">
    <property type="component" value="Unassembled WGS sequence"/>
</dbReference>
<sequence>MNKEVYIIRHCKAEGQEPGASLTKEGMAHAEKLRVFFQGKEVDRIVTSPYKRAIQSIQPLGLEKGVAIEEEIRLEERRLSSEPLTDWLEKLERTYYDMELAYEGGETSRIASERAMSVLEEVLHGEGEIIILVTHGNLMSLILGEFDQSFGFEEWKRLSNPDVYRIKPFRRTVERMWMED</sequence>
<dbReference type="CDD" id="cd07067">
    <property type="entry name" value="HP_PGM_like"/>
    <property type="match status" value="1"/>
</dbReference>
<evidence type="ECO:0000313" key="1">
    <source>
        <dbReference type="EMBL" id="GGD11971.1"/>
    </source>
</evidence>
<dbReference type="Pfam" id="PF00300">
    <property type="entry name" value="His_Phos_1"/>
    <property type="match status" value="1"/>
</dbReference>
<protein>
    <submittedName>
        <fullName evidence="1">Phosphoglycerate mutase</fullName>
    </submittedName>
</protein>
<dbReference type="RefSeq" id="WP_188653209.1">
    <property type="nucleotide sequence ID" value="NZ_BMIN01000007.1"/>
</dbReference>
<gene>
    <name evidence="1" type="primary">gpmA</name>
    <name evidence="1" type="ORF">GCM10011389_19350</name>
</gene>
<dbReference type="EMBL" id="BMIN01000007">
    <property type="protein sequence ID" value="GGD11971.1"/>
    <property type="molecule type" value="Genomic_DNA"/>
</dbReference>
<dbReference type="InterPro" id="IPR029033">
    <property type="entry name" value="His_PPase_superfam"/>
</dbReference>
<dbReference type="PANTHER" id="PTHR48100:SF1">
    <property type="entry name" value="HISTIDINE PHOSPHATASE FAMILY PROTEIN-RELATED"/>
    <property type="match status" value="1"/>
</dbReference>
<dbReference type="SMART" id="SM00855">
    <property type="entry name" value="PGAM"/>
    <property type="match status" value="1"/>
</dbReference>
<keyword evidence="2" id="KW-1185">Reference proteome</keyword>
<name>A0ABQ1Q3W0_9BACI</name>
<proteinExistence type="predicted"/>
<evidence type="ECO:0000313" key="2">
    <source>
        <dbReference type="Proteomes" id="UP000642571"/>
    </source>
</evidence>
<dbReference type="PANTHER" id="PTHR48100">
    <property type="entry name" value="BROAD-SPECIFICITY PHOSPHATASE YOR283W-RELATED"/>
    <property type="match status" value="1"/>
</dbReference>
<organism evidence="1 2">
    <name type="scientific">Pontibacillus salipaludis</name>
    <dbReference type="NCBI Taxonomy" id="1697394"/>
    <lineage>
        <taxon>Bacteria</taxon>
        <taxon>Bacillati</taxon>
        <taxon>Bacillota</taxon>
        <taxon>Bacilli</taxon>
        <taxon>Bacillales</taxon>
        <taxon>Bacillaceae</taxon>
        <taxon>Pontibacillus</taxon>
    </lineage>
</organism>
<accession>A0ABQ1Q3W0</accession>
<dbReference type="SUPFAM" id="SSF53254">
    <property type="entry name" value="Phosphoglycerate mutase-like"/>
    <property type="match status" value="1"/>
</dbReference>
<reference evidence="2" key="1">
    <citation type="journal article" date="2019" name="Int. J. Syst. Evol. Microbiol.">
        <title>The Global Catalogue of Microorganisms (GCM) 10K type strain sequencing project: providing services to taxonomists for standard genome sequencing and annotation.</title>
        <authorList>
            <consortium name="The Broad Institute Genomics Platform"/>
            <consortium name="The Broad Institute Genome Sequencing Center for Infectious Disease"/>
            <person name="Wu L."/>
            <person name="Ma J."/>
        </authorList>
    </citation>
    <scope>NUCLEOTIDE SEQUENCE [LARGE SCALE GENOMIC DNA]</scope>
    <source>
        <strain evidence="2">CGMCC 1.15353</strain>
    </source>
</reference>
<comment type="caution">
    <text evidence="1">The sequence shown here is derived from an EMBL/GenBank/DDBJ whole genome shotgun (WGS) entry which is preliminary data.</text>
</comment>
<dbReference type="InterPro" id="IPR050275">
    <property type="entry name" value="PGM_Phosphatase"/>
</dbReference>
<dbReference type="InterPro" id="IPR013078">
    <property type="entry name" value="His_Pase_superF_clade-1"/>
</dbReference>